<keyword evidence="4 5" id="KW-0131">Cell cycle</keyword>
<evidence type="ECO:0000256" key="2">
    <source>
        <dbReference type="ARBA" id="ARBA00022618"/>
    </source>
</evidence>
<dbReference type="GO" id="GO:0051301">
    <property type="term" value="P:cell division"/>
    <property type="evidence" value="ECO:0007669"/>
    <property type="project" value="UniProtKB-KW"/>
</dbReference>
<comment type="subunit">
    <text evidence="5">Interacts with FtsZ.</text>
</comment>
<comment type="function">
    <text evidence="5">Cell division protein that is involved in the assembly of the Z ring. May serve as a membrane anchor for the Z ring.</text>
</comment>
<dbReference type="InterPro" id="IPR020823">
    <property type="entry name" value="Cell_div_FtsA"/>
</dbReference>
<dbReference type="InterPro" id="IPR050696">
    <property type="entry name" value="FtsA/MreB"/>
</dbReference>
<evidence type="ECO:0000256" key="4">
    <source>
        <dbReference type="ARBA" id="ARBA00023306"/>
    </source>
</evidence>
<dbReference type="Pfam" id="PF02491">
    <property type="entry name" value="SHS2_FTSA"/>
    <property type="match status" value="1"/>
</dbReference>
<feature type="domain" description="SHS2" evidence="6">
    <location>
        <begin position="7"/>
        <end position="194"/>
    </location>
</feature>
<keyword evidence="3" id="KW-0472">Membrane</keyword>
<dbReference type="SUPFAM" id="SSF53067">
    <property type="entry name" value="Actin-like ATPase domain"/>
    <property type="match status" value="2"/>
</dbReference>
<evidence type="ECO:0000256" key="3">
    <source>
        <dbReference type="ARBA" id="ARBA00023136"/>
    </source>
</evidence>
<keyword evidence="1" id="KW-1003">Cell membrane</keyword>
<dbReference type="RefSeq" id="WP_100269448.1">
    <property type="nucleotide sequence ID" value="NZ_CP024443.1"/>
</dbReference>
<keyword evidence="2 5" id="KW-0132">Cell division</keyword>
<dbReference type="InterPro" id="IPR003494">
    <property type="entry name" value="SHS2_FtsA"/>
</dbReference>
<evidence type="ECO:0000256" key="1">
    <source>
        <dbReference type="ARBA" id="ARBA00022475"/>
    </source>
</evidence>
<organism evidence="7 8">
    <name type="scientific">Faucicola osloensis</name>
    <name type="common">Moraxella osloensis</name>
    <dbReference type="NCBI Taxonomy" id="34062"/>
    <lineage>
        <taxon>Bacteria</taxon>
        <taxon>Pseudomonadati</taxon>
        <taxon>Pseudomonadota</taxon>
        <taxon>Gammaproteobacteria</taxon>
        <taxon>Moraxellales</taxon>
        <taxon>Moraxellaceae</taxon>
        <taxon>Faucicola</taxon>
    </lineage>
</organism>
<dbReference type="PANTHER" id="PTHR32432">
    <property type="entry name" value="CELL DIVISION PROTEIN FTSA-RELATED"/>
    <property type="match status" value="1"/>
</dbReference>
<reference evidence="8" key="1">
    <citation type="submission" date="2017-11" db="EMBL/GenBank/DDBJ databases">
        <title>Complete genome sequence of Moraxella osloensis NP7 isolated from human skin.</title>
        <authorList>
            <person name="Lee K."/>
            <person name="Lim J.Y."/>
            <person name="Hwang I."/>
        </authorList>
    </citation>
    <scope>NUCLEOTIDE SEQUENCE [LARGE SCALE GENOMIC DNA]</scope>
    <source>
        <strain evidence="8">NP7</strain>
    </source>
</reference>
<gene>
    <name evidence="7" type="primary">ftsA</name>
    <name evidence="7" type="ORF">NP7_01630</name>
</gene>
<accession>A0A2D2LSU0</accession>
<dbReference type="NCBIfam" id="TIGR01174">
    <property type="entry name" value="ftsA"/>
    <property type="match status" value="1"/>
</dbReference>
<proteinExistence type="inferred from homology"/>
<evidence type="ECO:0000256" key="5">
    <source>
        <dbReference type="PIRNR" id="PIRNR003101"/>
    </source>
</evidence>
<evidence type="ECO:0000259" key="6">
    <source>
        <dbReference type="SMART" id="SM00842"/>
    </source>
</evidence>
<dbReference type="AlphaFoldDB" id="A0A2D2LSU0"/>
<dbReference type="GO" id="GO:0032153">
    <property type="term" value="C:cell division site"/>
    <property type="evidence" value="ECO:0007669"/>
    <property type="project" value="TreeGrafter"/>
</dbReference>
<protein>
    <recommendedName>
        <fullName evidence="5">Cell division protein FtsA</fullName>
    </recommendedName>
</protein>
<dbReference type="STRING" id="34062.AXE82_08540"/>
<dbReference type="InterPro" id="IPR043129">
    <property type="entry name" value="ATPase_NBD"/>
</dbReference>
<name>A0A2D2LSU0_FAUOS</name>
<dbReference type="Proteomes" id="UP000229340">
    <property type="component" value="Chromosome"/>
</dbReference>
<comment type="similarity">
    <text evidence="5">Belongs to the FtsA/MreB family.</text>
</comment>
<dbReference type="Gene3D" id="3.30.420.40">
    <property type="match status" value="1"/>
</dbReference>
<dbReference type="PANTHER" id="PTHR32432:SF4">
    <property type="entry name" value="CELL DIVISION PROTEIN FTSA"/>
    <property type="match status" value="1"/>
</dbReference>
<dbReference type="Pfam" id="PF14450">
    <property type="entry name" value="FtsA"/>
    <property type="match status" value="1"/>
</dbReference>
<evidence type="ECO:0000313" key="8">
    <source>
        <dbReference type="Proteomes" id="UP000229340"/>
    </source>
</evidence>
<evidence type="ECO:0000313" key="7">
    <source>
        <dbReference type="EMBL" id="ATR78086.1"/>
    </source>
</evidence>
<dbReference type="EMBL" id="CP024443">
    <property type="protein sequence ID" value="ATR78086.1"/>
    <property type="molecule type" value="Genomic_DNA"/>
</dbReference>
<dbReference type="GO" id="GO:0009898">
    <property type="term" value="C:cytoplasmic side of plasma membrane"/>
    <property type="evidence" value="ECO:0007669"/>
    <property type="project" value="TreeGrafter"/>
</dbReference>
<dbReference type="PIRSF" id="PIRSF003101">
    <property type="entry name" value="FtsA"/>
    <property type="match status" value="1"/>
</dbReference>
<sequence>MKKPDLIVVVHLSATAIHTVIGQIHSAQDIRIIGLSTVKNHDFAQGTIRHRERLKSAIKQSIQNAEDMANCRVNSVWLSFSTPDLQSVNSVGEVKIKHDIVQAKDVVAALTQAKNKHLTDDLYLMHYAQQGIALDGNSEMIDDAIGMQASDLMVLYHLMMMPVKGRQNLQQLLQECDVSIDQMLFDAVSTAEYGLLPEEKYHGVCLIDIGASTTSICVYREDKLIYTHCFAEGGHHATLDISMLLDVTIAEAETMKKSQANVDRHGIDSSQFFTIKRSQHDDEKTINMLELLEVTEARYISILGHIKKELDKEGLSEFLQQGYVITGGGAEMRGLLPLAKKIFANKVNKVNQHSAISAYTQYGDDDKLRTIAAMIGERKYQTAFGTLLYSQSEAFHHSEKSSPDSLQVKPMREKLKIVNKFFGKFF</sequence>
<dbReference type="SMART" id="SM00842">
    <property type="entry name" value="FtsA"/>
    <property type="match status" value="1"/>
</dbReference>